<dbReference type="GO" id="GO:0005524">
    <property type="term" value="F:ATP binding"/>
    <property type="evidence" value="ECO:0007669"/>
    <property type="project" value="InterPro"/>
</dbReference>
<gene>
    <name evidence="8" type="ORF">CDCA_CDCA04G1234</name>
</gene>
<feature type="compositionally biased region" description="Basic and acidic residues" evidence="5">
    <location>
        <begin position="132"/>
        <end position="145"/>
    </location>
</feature>
<feature type="compositionally biased region" description="Basic and acidic residues" evidence="5">
    <location>
        <begin position="294"/>
        <end position="315"/>
    </location>
</feature>
<dbReference type="AlphaFoldDB" id="A0AAV9ISJ0"/>
<feature type="compositionally biased region" description="Low complexity" evidence="5">
    <location>
        <begin position="77"/>
        <end position="94"/>
    </location>
</feature>
<dbReference type="SUPFAM" id="SSF56112">
    <property type="entry name" value="Protein kinase-like (PK-like)"/>
    <property type="match status" value="1"/>
</dbReference>
<protein>
    <submittedName>
        <fullName evidence="8">Uncharacterized protein</fullName>
    </submittedName>
</protein>
<evidence type="ECO:0000256" key="2">
    <source>
        <dbReference type="ARBA" id="ARBA00022454"/>
    </source>
</evidence>
<feature type="region of interest" description="Disordered" evidence="5">
    <location>
        <begin position="1"/>
        <end position="150"/>
    </location>
</feature>
<evidence type="ECO:0000259" key="6">
    <source>
        <dbReference type="PROSITE" id="PS50011"/>
    </source>
</evidence>
<dbReference type="InterPro" id="IPR011009">
    <property type="entry name" value="Kinase-like_dom_sf"/>
</dbReference>
<dbReference type="PROSITE" id="PS51489">
    <property type="entry name" value="BUB1_N"/>
    <property type="match status" value="1"/>
</dbReference>
<feature type="compositionally biased region" description="Low complexity" evidence="5">
    <location>
        <begin position="644"/>
        <end position="657"/>
    </location>
</feature>
<dbReference type="GO" id="GO:0000776">
    <property type="term" value="C:kinetochore"/>
    <property type="evidence" value="ECO:0007669"/>
    <property type="project" value="UniProtKB-KW"/>
</dbReference>
<keyword evidence="2" id="KW-0158">Chromosome</keyword>
<name>A0AAV9ISJ0_CYACA</name>
<accession>A0AAV9ISJ0</accession>
<sequence>MDCWTFGDSVHRGAPSAVKEMRKENRPPPLEDADGDAERGVLRGATTTPAASADVRPSNRAATFEKSRSEFVALEKTPASPSRSATRASPQRRPGLTVRESSNSPLSSAGKMSQSVTEQAVRSRSLTGEVNTPKDTRDGRREWESRVAQAARENPADPLAVWLAYIRWMQAQSPRDLPPIVERAMRAFLPSEAPECAQSYAAQYRDDARYVRLCIQHADACADPTEIFTLMRQHQIGQRLALFYEAYAVVLETKRQYALADRCYALGLERSAQPMDRLQRRHAEFKARMMRRLERQQREGRKNARKASPEQERRPLTGSASEASARASGNVRTSTSTSPLRMGAPGGDRHIDAPPAPFQVYVDEDAAGEQLTVAAPSAVTRNQHEQEWHPATSATPNALHTSRHGDTFSDSDPDTAGSQAHSPGQAPPSPTINTKLALAEVESMFRMPLPFENAVETDHEHSPPPPQATEKREHVSGMPAAVPTPIRPVEVEQRDQRLTQTVTDDGSDKENCGVEETLPEHASATAALRHGPAGESHILREVKLDTDAAAADILVPYEDEEATARAVNLSTEEQTEILEALSACALHDDDRPGSAARSDTGSTHASPSPTVSSEGVRREVDNGHGGDVTGAVVTSAPVGALDGSAARPEASGAAAMSPPLATADHDAPPLRAANDPSMPPPSLLSAAVAMGSAHDSRTDESFLWSEDEALRDNERHLQGLAPIRLGHLSTITETSEHTGSSTFSGSAGHQTSRIGPQPPASLGNSPRPLPRLRRASAGSAIRRGADDDPSVRRRSFPLMPTVRDSPNDDGAPDAIVHPYDPQVRALLDEHLAAWFAQLPDAQYCLLERAPDLRIGAPCLLGAESASEAARRTLYVYAEWAPGDTSTTYLVEWMQPEDDMESRNRDGAVESSTPPLYALQVQSPSSPWPYYIARTVHERWHRLHRESQDTDDDDDDDDDNPYRRHVSWVEPVALYDADECSCLLTRGYDQGSLDDLLQLLPAGSGSGCGGLEPAVVAFLTATLLTAVGRLHRVGVIHMGLRPDKVLLRLHGGLGAHSGIALLPSSTRSIDTRLLRRVDALHLPSSSPSSHRLRCRGGWVRAEYRPPAMRAGQPWSYDVDWYAVAVMVRKMAGGAAESSTREETSRKEWRWLSPLLRALESARPRTGHASYRQCLQWRDQYLTPYWQRREAQLHRALLTHSIRLMECRPDPSLTTAGATESLN</sequence>
<reference evidence="8 9" key="1">
    <citation type="submission" date="2022-07" db="EMBL/GenBank/DDBJ databases">
        <title>Genome-wide signatures of adaptation to extreme environments.</title>
        <authorList>
            <person name="Cho C.H."/>
            <person name="Yoon H.S."/>
        </authorList>
    </citation>
    <scope>NUCLEOTIDE SEQUENCE [LARGE SCALE GENOMIC DNA]</scope>
    <source>
        <strain evidence="8 9">DBV 063 E5</strain>
    </source>
</reference>
<dbReference type="Proteomes" id="UP001301350">
    <property type="component" value="Unassembled WGS sequence"/>
</dbReference>
<evidence type="ECO:0000313" key="8">
    <source>
        <dbReference type="EMBL" id="KAK4535209.1"/>
    </source>
</evidence>
<dbReference type="GO" id="GO:0007094">
    <property type="term" value="P:mitotic spindle assembly checkpoint signaling"/>
    <property type="evidence" value="ECO:0007669"/>
    <property type="project" value="InterPro"/>
</dbReference>
<dbReference type="Gene3D" id="1.10.510.10">
    <property type="entry name" value="Transferase(Phosphotransferase) domain 1"/>
    <property type="match status" value="1"/>
</dbReference>
<feature type="region of interest" description="Disordered" evidence="5">
    <location>
        <begin position="588"/>
        <end position="692"/>
    </location>
</feature>
<keyword evidence="9" id="KW-1185">Reference proteome</keyword>
<feature type="compositionally biased region" description="Polar residues" evidence="5">
    <location>
        <begin position="597"/>
        <end position="613"/>
    </location>
</feature>
<keyword evidence="3" id="KW-0995">Kinetochore</keyword>
<dbReference type="InterPro" id="IPR000719">
    <property type="entry name" value="Prot_kinase_dom"/>
</dbReference>
<dbReference type="PROSITE" id="PS50011">
    <property type="entry name" value="PROTEIN_KINASE_DOM"/>
    <property type="match status" value="1"/>
</dbReference>
<feature type="domain" description="Protein kinase" evidence="6">
    <location>
        <begin position="873"/>
        <end position="1221"/>
    </location>
</feature>
<feature type="compositionally biased region" description="Polar residues" evidence="5">
    <location>
        <begin position="734"/>
        <end position="754"/>
    </location>
</feature>
<feature type="compositionally biased region" description="Polar residues" evidence="5">
    <location>
        <begin position="330"/>
        <end position="339"/>
    </location>
</feature>
<evidence type="ECO:0000256" key="3">
    <source>
        <dbReference type="ARBA" id="ARBA00022838"/>
    </source>
</evidence>
<feature type="region of interest" description="Disordered" evidence="5">
    <location>
        <begin position="455"/>
        <end position="482"/>
    </location>
</feature>
<feature type="region of interest" description="Disordered" evidence="5">
    <location>
        <begin position="734"/>
        <end position="813"/>
    </location>
</feature>
<dbReference type="GO" id="GO:0004672">
    <property type="term" value="F:protein kinase activity"/>
    <property type="evidence" value="ECO:0007669"/>
    <property type="project" value="InterPro"/>
</dbReference>
<feature type="compositionally biased region" description="Basic and acidic residues" evidence="5">
    <location>
        <begin position="615"/>
        <end position="624"/>
    </location>
</feature>
<evidence type="ECO:0000256" key="4">
    <source>
        <dbReference type="ARBA" id="ARBA00023328"/>
    </source>
</evidence>
<feature type="region of interest" description="Disordered" evidence="5">
    <location>
        <begin position="294"/>
        <end position="355"/>
    </location>
</feature>
<evidence type="ECO:0000313" key="9">
    <source>
        <dbReference type="Proteomes" id="UP001301350"/>
    </source>
</evidence>
<feature type="region of interest" description="Disordered" evidence="5">
    <location>
        <begin position="378"/>
        <end position="432"/>
    </location>
</feature>
<dbReference type="InterPro" id="IPR015661">
    <property type="entry name" value="Bub1/Mad3"/>
</dbReference>
<feature type="compositionally biased region" description="Low complexity" evidence="5">
    <location>
        <begin position="319"/>
        <end position="328"/>
    </location>
</feature>
<dbReference type="SMART" id="SM00777">
    <property type="entry name" value="Mad3_BUB1_I"/>
    <property type="match status" value="1"/>
</dbReference>
<evidence type="ECO:0000256" key="1">
    <source>
        <dbReference type="ARBA" id="ARBA00004629"/>
    </source>
</evidence>
<dbReference type="Pfam" id="PF08311">
    <property type="entry name" value="Mad3_BUB1_I"/>
    <property type="match status" value="1"/>
</dbReference>
<proteinExistence type="predicted"/>
<dbReference type="InterPro" id="IPR013212">
    <property type="entry name" value="Mad3/Bub1_I"/>
</dbReference>
<feature type="domain" description="BUB1 N-terminal" evidence="7">
    <location>
        <begin position="143"/>
        <end position="314"/>
    </location>
</feature>
<dbReference type="Gene3D" id="1.25.40.430">
    <property type="match status" value="1"/>
</dbReference>
<dbReference type="PANTHER" id="PTHR14030">
    <property type="entry name" value="MITOTIC CHECKPOINT SERINE/THREONINE-PROTEIN KINASE BUB1"/>
    <property type="match status" value="1"/>
</dbReference>
<comment type="subcellular location">
    <subcellularLocation>
        <location evidence="1">Chromosome</location>
        <location evidence="1">Centromere</location>
        <location evidence="1">Kinetochore</location>
    </subcellularLocation>
</comment>
<feature type="compositionally biased region" description="Polar residues" evidence="5">
    <location>
        <begin position="99"/>
        <end position="130"/>
    </location>
</feature>
<dbReference type="EMBL" id="JANCYW010000004">
    <property type="protein sequence ID" value="KAK4535209.1"/>
    <property type="molecule type" value="Genomic_DNA"/>
</dbReference>
<evidence type="ECO:0000256" key="5">
    <source>
        <dbReference type="SAM" id="MobiDB-lite"/>
    </source>
</evidence>
<comment type="caution">
    <text evidence="8">The sequence shown here is derived from an EMBL/GenBank/DDBJ whole genome shotgun (WGS) entry which is preliminary data.</text>
</comment>
<keyword evidence="4" id="KW-0137">Centromere</keyword>
<evidence type="ECO:0000259" key="7">
    <source>
        <dbReference type="PROSITE" id="PS51489"/>
    </source>
</evidence>
<organism evidence="8 9">
    <name type="scientific">Cyanidium caldarium</name>
    <name type="common">Red alga</name>
    <dbReference type="NCBI Taxonomy" id="2771"/>
    <lineage>
        <taxon>Eukaryota</taxon>
        <taxon>Rhodophyta</taxon>
        <taxon>Bangiophyceae</taxon>
        <taxon>Cyanidiales</taxon>
        <taxon>Cyanidiaceae</taxon>
        <taxon>Cyanidium</taxon>
    </lineage>
</organism>